<dbReference type="Pfam" id="PF06230">
    <property type="entry name" value="LpxI_C"/>
    <property type="match status" value="1"/>
</dbReference>
<dbReference type="InterPro" id="IPR053174">
    <property type="entry name" value="LpxI"/>
</dbReference>
<keyword evidence="4" id="KW-1185">Reference proteome</keyword>
<dbReference type="GO" id="GO:0016787">
    <property type="term" value="F:hydrolase activity"/>
    <property type="evidence" value="ECO:0007669"/>
    <property type="project" value="UniProtKB-KW"/>
</dbReference>
<dbReference type="Proteomes" id="UP001243420">
    <property type="component" value="Chromosome"/>
</dbReference>
<evidence type="ECO:0000313" key="4">
    <source>
        <dbReference type="Proteomes" id="UP001243420"/>
    </source>
</evidence>
<dbReference type="PANTHER" id="PTHR39962">
    <property type="entry name" value="BLL4848 PROTEIN"/>
    <property type="match status" value="1"/>
</dbReference>
<dbReference type="PANTHER" id="PTHR39962:SF1">
    <property type="entry name" value="LPXI FAMILY PROTEIN"/>
    <property type="match status" value="1"/>
</dbReference>
<dbReference type="RefSeq" id="WP_279965489.1">
    <property type="nucleotide sequence ID" value="NZ_CP122537.1"/>
</dbReference>
<name>A0ABY8LEB0_9RHOB</name>
<evidence type="ECO:0000259" key="1">
    <source>
        <dbReference type="Pfam" id="PF06230"/>
    </source>
</evidence>
<dbReference type="Pfam" id="PF17930">
    <property type="entry name" value="LpxI_N"/>
    <property type="match status" value="1"/>
</dbReference>
<gene>
    <name evidence="3" type="primary">lpxI</name>
    <name evidence="3" type="ORF">P8627_00305</name>
</gene>
<dbReference type="Gene3D" id="3.40.50.20">
    <property type="match status" value="1"/>
</dbReference>
<feature type="domain" description="LpxI C-terminal" evidence="1">
    <location>
        <begin position="133"/>
        <end position="290"/>
    </location>
</feature>
<dbReference type="InterPro" id="IPR010415">
    <property type="entry name" value="LpxI_C"/>
</dbReference>
<organism evidence="3 4">
    <name type="scientific">Jannaschia ovalis</name>
    <dbReference type="NCBI Taxonomy" id="3038773"/>
    <lineage>
        <taxon>Bacteria</taxon>
        <taxon>Pseudomonadati</taxon>
        <taxon>Pseudomonadota</taxon>
        <taxon>Alphaproteobacteria</taxon>
        <taxon>Rhodobacterales</taxon>
        <taxon>Roseobacteraceae</taxon>
        <taxon>Jannaschia</taxon>
    </lineage>
</organism>
<sequence length="295" mass="30441">MSRLALIAGRGGLPRVLANALAGQDWFACHLQGFAPEGVGQSRAFRLEHLGSFIADLRDRGVDRACFAGAVSRPKVDPSAIDAATAPLVPRIMQVLGAGDDAALRAVMEIFEEAGIAVLAPQEVAPQLLDLPTQGTPSERDLVDIARAAEVHEGLSALDIGQGCVVAGGQVLAVETLPGTDWMLASLARRPAAPPRGAGGFDLFGGAADWLSGGGAQPGLPAFERPEGGVFFKAPKLGQDRRVDLPTIGPETVRRAAAAGLNGIAVEAGGVLVLERDEVAAQLRGAGLFLAAWSR</sequence>
<dbReference type="EMBL" id="CP122537">
    <property type="protein sequence ID" value="WGH78738.1"/>
    <property type="molecule type" value="Genomic_DNA"/>
</dbReference>
<evidence type="ECO:0000313" key="3">
    <source>
        <dbReference type="EMBL" id="WGH78738.1"/>
    </source>
</evidence>
<keyword evidence="3" id="KW-0378">Hydrolase</keyword>
<dbReference type="InterPro" id="IPR043167">
    <property type="entry name" value="LpxI_C_sf"/>
</dbReference>
<reference evidence="3 4" key="1">
    <citation type="submission" date="2023-04" db="EMBL/GenBank/DDBJ databases">
        <title>Jannaschia ovalis sp. nov., a marine bacterium isolated from sea tidal flat.</title>
        <authorList>
            <person name="Kwon D.Y."/>
            <person name="Kim J.-J."/>
        </authorList>
    </citation>
    <scope>NUCLEOTIDE SEQUENCE [LARGE SCALE GENOMIC DNA]</scope>
    <source>
        <strain evidence="3 4">GRR-S6-38</strain>
    </source>
</reference>
<dbReference type="InterPro" id="IPR041255">
    <property type="entry name" value="LpxI_N"/>
</dbReference>
<evidence type="ECO:0000259" key="2">
    <source>
        <dbReference type="Pfam" id="PF17930"/>
    </source>
</evidence>
<proteinExistence type="predicted"/>
<accession>A0ABY8LEB0</accession>
<dbReference type="EC" id="3.6.1.54" evidence="3"/>
<protein>
    <submittedName>
        <fullName evidence="3">UDP-2,3-diacylglucosamine diphosphatase LpxI</fullName>
        <ecNumber evidence="3">3.6.1.54</ecNumber>
    </submittedName>
</protein>
<feature type="domain" description="LpxI N-terminal" evidence="2">
    <location>
        <begin position="3"/>
        <end position="128"/>
    </location>
</feature>
<dbReference type="Gene3D" id="3.40.140.80">
    <property type="match status" value="1"/>
</dbReference>